<dbReference type="PANTHER" id="PTHR44591">
    <property type="entry name" value="STRESS RESPONSE REGULATOR PROTEIN 1"/>
    <property type="match status" value="1"/>
</dbReference>
<dbReference type="OrthoDB" id="9814495at2"/>
<dbReference type="SUPFAM" id="SSF52172">
    <property type="entry name" value="CheY-like"/>
    <property type="match status" value="1"/>
</dbReference>
<evidence type="ECO:0000256" key="1">
    <source>
        <dbReference type="ARBA" id="ARBA00022553"/>
    </source>
</evidence>
<feature type="modified residue" description="4-aspartylphosphate" evidence="4">
    <location>
        <position position="61"/>
    </location>
</feature>
<organism evidence="6 7">
    <name type="scientific">Vineibacter terrae</name>
    <dbReference type="NCBI Taxonomy" id="2586908"/>
    <lineage>
        <taxon>Bacteria</taxon>
        <taxon>Pseudomonadati</taxon>
        <taxon>Pseudomonadota</taxon>
        <taxon>Alphaproteobacteria</taxon>
        <taxon>Hyphomicrobiales</taxon>
        <taxon>Vineibacter</taxon>
    </lineage>
</organism>
<dbReference type="Gene3D" id="3.40.50.2300">
    <property type="match status" value="1"/>
</dbReference>
<dbReference type="SMART" id="SM00448">
    <property type="entry name" value="REC"/>
    <property type="match status" value="1"/>
</dbReference>
<dbReference type="PANTHER" id="PTHR44591:SF3">
    <property type="entry name" value="RESPONSE REGULATORY DOMAIN-CONTAINING PROTEIN"/>
    <property type="match status" value="1"/>
</dbReference>
<evidence type="ECO:0000313" key="7">
    <source>
        <dbReference type="Proteomes" id="UP000321638"/>
    </source>
</evidence>
<proteinExistence type="predicted"/>
<protein>
    <submittedName>
        <fullName evidence="6">Response regulator</fullName>
    </submittedName>
</protein>
<dbReference type="RefSeq" id="WP_147848724.1">
    <property type="nucleotide sequence ID" value="NZ_VDUZ01000023.1"/>
</dbReference>
<evidence type="ECO:0000313" key="6">
    <source>
        <dbReference type="EMBL" id="TXL73680.1"/>
    </source>
</evidence>
<evidence type="ECO:0000259" key="5">
    <source>
        <dbReference type="PROSITE" id="PS50110"/>
    </source>
</evidence>
<dbReference type="CDD" id="cd00156">
    <property type="entry name" value="REC"/>
    <property type="match status" value="1"/>
</dbReference>
<reference evidence="6 7" key="1">
    <citation type="submission" date="2019-06" db="EMBL/GenBank/DDBJ databases">
        <title>New taxonomy in bacterial strain CC-CFT640, isolated from vineyard.</title>
        <authorList>
            <person name="Lin S.-Y."/>
            <person name="Tsai C.-F."/>
            <person name="Young C.-C."/>
        </authorList>
    </citation>
    <scope>NUCLEOTIDE SEQUENCE [LARGE SCALE GENOMIC DNA]</scope>
    <source>
        <strain evidence="6 7">CC-CFT640</strain>
    </source>
</reference>
<evidence type="ECO:0000256" key="3">
    <source>
        <dbReference type="ARBA" id="ARBA00023163"/>
    </source>
</evidence>
<dbReference type="EMBL" id="VDUZ01000023">
    <property type="protein sequence ID" value="TXL73680.1"/>
    <property type="molecule type" value="Genomic_DNA"/>
</dbReference>
<gene>
    <name evidence="6" type="ORF">FHP25_19920</name>
</gene>
<dbReference type="PROSITE" id="PS50110">
    <property type="entry name" value="RESPONSE_REGULATORY"/>
    <property type="match status" value="1"/>
</dbReference>
<keyword evidence="7" id="KW-1185">Reference proteome</keyword>
<dbReference type="GO" id="GO:0000160">
    <property type="term" value="P:phosphorelay signal transduction system"/>
    <property type="evidence" value="ECO:0007669"/>
    <property type="project" value="InterPro"/>
</dbReference>
<feature type="domain" description="Response regulatory" evidence="5">
    <location>
        <begin position="10"/>
        <end position="126"/>
    </location>
</feature>
<evidence type="ECO:0000256" key="4">
    <source>
        <dbReference type="PROSITE-ProRule" id="PRU00169"/>
    </source>
</evidence>
<dbReference type="AlphaFoldDB" id="A0A5C8PIN7"/>
<dbReference type="Pfam" id="PF00072">
    <property type="entry name" value="Response_reg"/>
    <property type="match status" value="1"/>
</dbReference>
<keyword evidence="1 4" id="KW-0597">Phosphoprotein</keyword>
<dbReference type="Proteomes" id="UP000321638">
    <property type="component" value="Unassembled WGS sequence"/>
</dbReference>
<keyword evidence="2" id="KW-0805">Transcription regulation</keyword>
<keyword evidence="3" id="KW-0804">Transcription</keyword>
<comment type="caution">
    <text evidence="6">The sequence shown here is derived from an EMBL/GenBank/DDBJ whole genome shotgun (WGS) entry which is preliminary data.</text>
</comment>
<name>A0A5C8PIN7_9HYPH</name>
<sequence length="138" mass="14517">MMDSDVAAPSILVVEDDALVRMVLCDALADLGFRVEPTGSATEALERLGQLQGRVDAAILDVGLPDRAGDILAAELRASRADLPIVIATGYEDETLRAQFKGDPLVRFFGKPYISADIAAVLKLLGVRDPGGPAAIEA</sequence>
<dbReference type="InterPro" id="IPR011006">
    <property type="entry name" value="CheY-like_superfamily"/>
</dbReference>
<accession>A0A5C8PIN7</accession>
<dbReference type="InterPro" id="IPR001789">
    <property type="entry name" value="Sig_transdc_resp-reg_receiver"/>
</dbReference>
<evidence type="ECO:0000256" key="2">
    <source>
        <dbReference type="ARBA" id="ARBA00023015"/>
    </source>
</evidence>
<dbReference type="InterPro" id="IPR050595">
    <property type="entry name" value="Bact_response_regulator"/>
</dbReference>